<keyword evidence="3" id="KW-0238">DNA-binding</keyword>
<keyword evidence="2" id="KW-0680">Restriction system</keyword>
<reference evidence="5 6" key="1">
    <citation type="submission" date="2019-03" db="EMBL/GenBank/DDBJ databases">
        <title>Paraburkholderia sp. isolated from native Mimosa gymnas in Guartela State Park, Brazil.</title>
        <authorList>
            <person name="Paulitsch F."/>
            <person name="Hungria M."/>
            <person name="Delamuta J.R.M."/>
            <person name="Ribeiro R.A."/>
            <person name="Dall'Agnol R."/>
            <person name="Silva J.S.B."/>
        </authorList>
    </citation>
    <scope>NUCLEOTIDE SEQUENCE [LARGE SCALE GENOMIC DNA]</scope>
    <source>
        <strain evidence="5 6">CNPSo 3008</strain>
    </source>
</reference>
<keyword evidence="5" id="KW-0378">Hydrolase</keyword>
<evidence type="ECO:0000256" key="1">
    <source>
        <dbReference type="ARBA" id="ARBA00010923"/>
    </source>
</evidence>
<dbReference type="InterPro" id="IPR044946">
    <property type="entry name" value="Restrct_endonuc_typeI_TRD_sf"/>
</dbReference>
<comment type="similarity">
    <text evidence="1">Belongs to the type-I restriction system S methylase family.</text>
</comment>
<proteinExistence type="inferred from homology"/>
<protein>
    <submittedName>
        <fullName evidence="5">Restriction endonuclease subunit S</fullName>
    </submittedName>
</protein>
<evidence type="ECO:0000313" key="6">
    <source>
        <dbReference type="Proteomes" id="UP000295606"/>
    </source>
</evidence>
<dbReference type="GO" id="GO:0003677">
    <property type="term" value="F:DNA binding"/>
    <property type="evidence" value="ECO:0007669"/>
    <property type="project" value="UniProtKB-KW"/>
</dbReference>
<name>A0A4R5L9B3_9BURK</name>
<dbReference type="Proteomes" id="UP000295606">
    <property type="component" value="Unassembled WGS sequence"/>
</dbReference>
<dbReference type="OrthoDB" id="9798929at2"/>
<dbReference type="PANTHER" id="PTHR30408:SF13">
    <property type="entry name" value="TYPE I RESTRICTION ENZYME HINDI SPECIFICITY SUBUNIT"/>
    <property type="match status" value="1"/>
</dbReference>
<dbReference type="GO" id="GO:0004519">
    <property type="term" value="F:endonuclease activity"/>
    <property type="evidence" value="ECO:0007669"/>
    <property type="project" value="UniProtKB-KW"/>
</dbReference>
<gene>
    <name evidence="5" type="ORF">E1N52_27150</name>
</gene>
<keyword evidence="5" id="KW-0540">Nuclease</keyword>
<evidence type="ECO:0000313" key="5">
    <source>
        <dbReference type="EMBL" id="TDG05127.1"/>
    </source>
</evidence>
<dbReference type="GO" id="GO:0009307">
    <property type="term" value="P:DNA restriction-modification system"/>
    <property type="evidence" value="ECO:0007669"/>
    <property type="project" value="UniProtKB-KW"/>
</dbReference>
<dbReference type="PANTHER" id="PTHR30408">
    <property type="entry name" value="TYPE-1 RESTRICTION ENZYME ECOKI SPECIFICITY PROTEIN"/>
    <property type="match status" value="1"/>
</dbReference>
<evidence type="ECO:0000256" key="2">
    <source>
        <dbReference type="ARBA" id="ARBA00022747"/>
    </source>
</evidence>
<evidence type="ECO:0000259" key="4">
    <source>
        <dbReference type="Pfam" id="PF01420"/>
    </source>
</evidence>
<accession>A0A4R5L9B3</accession>
<dbReference type="SUPFAM" id="SSF116734">
    <property type="entry name" value="DNA methylase specificity domain"/>
    <property type="match status" value="2"/>
</dbReference>
<dbReference type="EMBL" id="SMOD01000023">
    <property type="protein sequence ID" value="TDG05127.1"/>
    <property type="molecule type" value="Genomic_DNA"/>
</dbReference>
<dbReference type="Gene3D" id="3.90.220.20">
    <property type="entry name" value="DNA methylase specificity domains"/>
    <property type="match status" value="2"/>
</dbReference>
<dbReference type="AlphaFoldDB" id="A0A4R5L9B3"/>
<evidence type="ECO:0000256" key="3">
    <source>
        <dbReference type="ARBA" id="ARBA00023125"/>
    </source>
</evidence>
<dbReference type="InterPro" id="IPR052021">
    <property type="entry name" value="Type-I_RS_S_subunit"/>
</dbReference>
<feature type="domain" description="Type I restriction modification DNA specificity" evidence="4">
    <location>
        <begin position="145"/>
        <end position="288"/>
    </location>
</feature>
<keyword evidence="5" id="KW-0255">Endonuclease</keyword>
<sequence>MPAFVYSPHLSYWRSKSDAVLHQGFLRTWSRSNEFSAQLAAMSRSTDMAPYLSLSDQRRLRITLPPFAVQRCIGELGDALDDRIDLLRQTNTTLESIAQALFKSWFIDFDPVRAKAEGREPEGMGAETAALFPDAFEESAFGEIPRGWTVRGLDSFANYLNGLALQKFPPESEQEYLPVIKIAQLRAGNTAGADRASARLKPEYVVHDGDVLFSWSGSLEVEFWCGGDGALNQHLFKVSSKDVPKWFYYQATRHFLPGFREIAAHKATTMGHIQRMHLTEARIALPPADLIGALGEFIGPLLERRITNSLLARELAALRDTLLPRLISGKLRLPEAEAQLNEATA</sequence>
<organism evidence="5 6">
    <name type="scientific">Paraburkholderia guartelaensis</name>
    <dbReference type="NCBI Taxonomy" id="2546446"/>
    <lineage>
        <taxon>Bacteria</taxon>
        <taxon>Pseudomonadati</taxon>
        <taxon>Pseudomonadota</taxon>
        <taxon>Betaproteobacteria</taxon>
        <taxon>Burkholderiales</taxon>
        <taxon>Burkholderiaceae</taxon>
        <taxon>Paraburkholderia</taxon>
    </lineage>
</organism>
<comment type="caution">
    <text evidence="5">The sequence shown here is derived from an EMBL/GenBank/DDBJ whole genome shotgun (WGS) entry which is preliminary data.</text>
</comment>
<dbReference type="Pfam" id="PF01420">
    <property type="entry name" value="Methylase_S"/>
    <property type="match status" value="1"/>
</dbReference>
<dbReference type="InterPro" id="IPR000055">
    <property type="entry name" value="Restrct_endonuc_typeI_TRD"/>
</dbReference>